<dbReference type="Proteomes" id="UP000059188">
    <property type="component" value="Unassembled WGS sequence"/>
</dbReference>
<evidence type="ECO:0000313" key="1">
    <source>
        <dbReference type="EMBL" id="CEL63763.1"/>
    </source>
</evidence>
<reference evidence="1 2" key="1">
    <citation type="submission" date="2014-11" db="EMBL/GenBank/DDBJ databases">
        <authorList>
            <person name="Wibberg Daniel"/>
        </authorList>
    </citation>
    <scope>NUCLEOTIDE SEQUENCE [LARGE SCALE GENOMIC DNA]</scope>
    <source>
        <strain evidence="1">Rhizoctonia solani AG1-IB 7/3/14</strain>
    </source>
</reference>
<organism evidence="1 2">
    <name type="scientific">Thanatephorus cucumeris (strain AG1-IB / isolate 7/3/14)</name>
    <name type="common">Lettuce bottom rot fungus</name>
    <name type="synonym">Rhizoctonia solani</name>
    <dbReference type="NCBI Taxonomy" id="1108050"/>
    <lineage>
        <taxon>Eukaryota</taxon>
        <taxon>Fungi</taxon>
        <taxon>Dikarya</taxon>
        <taxon>Basidiomycota</taxon>
        <taxon>Agaricomycotina</taxon>
        <taxon>Agaricomycetes</taxon>
        <taxon>Cantharellales</taxon>
        <taxon>Ceratobasidiaceae</taxon>
        <taxon>Rhizoctonia</taxon>
        <taxon>Rhizoctonia solani AG-1</taxon>
    </lineage>
</organism>
<dbReference type="AlphaFoldDB" id="A0A0B7G5J1"/>
<sequence>MSGSSVNHWRRAIDVGQSETLQPISPVAQLNCTQEAHPGSRFPCVSPCTSRYVELRYYRGSLAPGVLLAGAFNLLGKTTLGELRLANSHPIHLVKLSRLNEKNLVMEIPRGITITDILAISPQTNLQAALPTVWVLESPGVHLEPIKVSAGGVHFGWALVPCNTDMLVQDVVEVIGEMTSRRPVGCFCREGHQTHRLDQIRRLRDCGIGRGMYLEIEVEA</sequence>
<accession>A0A0B7G5J1</accession>
<keyword evidence="2" id="KW-1185">Reference proteome</keyword>
<gene>
    <name evidence="1" type="ORF">RSOLAG1IB_05525</name>
</gene>
<dbReference type="EMBL" id="LN679108">
    <property type="protein sequence ID" value="CEL63763.1"/>
    <property type="molecule type" value="Genomic_DNA"/>
</dbReference>
<evidence type="ECO:0000313" key="2">
    <source>
        <dbReference type="Proteomes" id="UP000059188"/>
    </source>
</evidence>
<proteinExistence type="predicted"/>
<name>A0A0B7G5J1_THACB</name>
<protein>
    <submittedName>
        <fullName evidence="1">Uncharacterized protein</fullName>
    </submittedName>
</protein>